<reference evidence="2 3" key="1">
    <citation type="submission" date="2019-03" db="EMBL/GenBank/DDBJ databases">
        <title>Deep-cultivation of Planctomycetes and their phenomic and genomic characterization uncovers novel biology.</title>
        <authorList>
            <person name="Wiegand S."/>
            <person name="Jogler M."/>
            <person name="Boedeker C."/>
            <person name="Pinto D."/>
            <person name="Vollmers J."/>
            <person name="Rivas-Marin E."/>
            <person name="Kohn T."/>
            <person name="Peeters S.H."/>
            <person name="Heuer A."/>
            <person name="Rast P."/>
            <person name="Oberbeckmann S."/>
            <person name="Bunk B."/>
            <person name="Jeske O."/>
            <person name="Meyerdierks A."/>
            <person name="Storesund J.E."/>
            <person name="Kallscheuer N."/>
            <person name="Luecker S."/>
            <person name="Lage O.M."/>
            <person name="Pohl T."/>
            <person name="Merkel B.J."/>
            <person name="Hornburger P."/>
            <person name="Mueller R.-W."/>
            <person name="Bruemmer F."/>
            <person name="Labrenz M."/>
            <person name="Spormann A.M."/>
            <person name="Op den Camp H."/>
            <person name="Overmann J."/>
            <person name="Amann R."/>
            <person name="Jetten M.S.M."/>
            <person name="Mascher T."/>
            <person name="Medema M.H."/>
            <person name="Devos D.P."/>
            <person name="Kaster A.-K."/>
            <person name="Ovreas L."/>
            <person name="Rohde M."/>
            <person name="Galperin M.Y."/>
            <person name="Jogler C."/>
        </authorList>
    </citation>
    <scope>NUCLEOTIDE SEQUENCE [LARGE SCALE GENOMIC DNA]</scope>
    <source>
        <strain evidence="2 3">V144</strain>
    </source>
</reference>
<evidence type="ECO:0000256" key="1">
    <source>
        <dbReference type="SAM" id="SignalP"/>
    </source>
</evidence>
<feature type="signal peptide" evidence="1">
    <location>
        <begin position="1"/>
        <end position="20"/>
    </location>
</feature>
<sequence length="148" mass="16089" precursor="true">MEIKKTFFLMFTYLVLCVCAFGCGGPASDQPDLGLVKGVITFDGTPLARATVTFLPDSGRRAIATTDAEGKYELIYIRDTPGCKIGHNKVAITTLTEGEDEVEQEGDDAQVEIKSVKEKIPAKYNTKTELEADVKAGENTFDFNLTGL</sequence>
<dbReference type="InterPro" id="IPR008969">
    <property type="entry name" value="CarboxyPept-like_regulatory"/>
</dbReference>
<gene>
    <name evidence="2" type="ORF">V144x_21840</name>
</gene>
<dbReference type="Proteomes" id="UP000318704">
    <property type="component" value="Chromosome"/>
</dbReference>
<keyword evidence="1" id="KW-0732">Signal</keyword>
<accession>A0A517VUQ0</accession>
<evidence type="ECO:0008006" key="4">
    <source>
        <dbReference type="Google" id="ProtNLM"/>
    </source>
</evidence>
<dbReference type="KEGG" id="gaw:V144x_21840"/>
<proteinExistence type="predicted"/>
<protein>
    <recommendedName>
        <fullName evidence="4">Nickel uptake substrate-specific transmembrane region</fullName>
    </recommendedName>
</protein>
<evidence type="ECO:0000313" key="2">
    <source>
        <dbReference type="EMBL" id="QDT96726.1"/>
    </source>
</evidence>
<evidence type="ECO:0000313" key="3">
    <source>
        <dbReference type="Proteomes" id="UP000318704"/>
    </source>
</evidence>
<dbReference type="EMBL" id="CP037920">
    <property type="protein sequence ID" value="QDT96726.1"/>
    <property type="molecule type" value="Genomic_DNA"/>
</dbReference>
<organism evidence="2 3">
    <name type="scientific">Gimesia aquarii</name>
    <dbReference type="NCBI Taxonomy" id="2527964"/>
    <lineage>
        <taxon>Bacteria</taxon>
        <taxon>Pseudomonadati</taxon>
        <taxon>Planctomycetota</taxon>
        <taxon>Planctomycetia</taxon>
        <taxon>Planctomycetales</taxon>
        <taxon>Planctomycetaceae</taxon>
        <taxon>Gimesia</taxon>
    </lineage>
</organism>
<feature type="chain" id="PRO_5021705940" description="Nickel uptake substrate-specific transmembrane region" evidence="1">
    <location>
        <begin position="21"/>
        <end position="148"/>
    </location>
</feature>
<dbReference type="AlphaFoldDB" id="A0A517VUQ0"/>
<name>A0A517VUQ0_9PLAN</name>
<dbReference type="SUPFAM" id="SSF49464">
    <property type="entry name" value="Carboxypeptidase regulatory domain-like"/>
    <property type="match status" value="1"/>
</dbReference>